<comment type="similarity">
    <text evidence="3 8">Belongs to the NAD(P)-dependent epimerase/dehydratase family. dTDP-glucose dehydratase subfamily.</text>
</comment>
<keyword evidence="11" id="KW-1185">Reference proteome</keyword>
<dbReference type="CDD" id="cd05246">
    <property type="entry name" value="dTDP_GD_SDR_e"/>
    <property type="match status" value="1"/>
</dbReference>
<dbReference type="Gene3D" id="3.90.25.10">
    <property type="entry name" value="UDP-galactose 4-epimerase, domain 1"/>
    <property type="match status" value="1"/>
</dbReference>
<proteinExistence type="inferred from homology"/>
<dbReference type="EC" id="4.2.1.46" evidence="4 8"/>
<dbReference type="InterPro" id="IPR036291">
    <property type="entry name" value="NAD(P)-bd_dom_sf"/>
</dbReference>
<sequence length="343" mass="38866">MSKSKALLVTGGAGFIGSNYVTSFLKKYPDRELVNLDKLTYAGNVDNLSAVNESDRYHFVQGDVADEAVVSKLFRDFDIEGIIHFAAESHVDKSILNSNPFILTNVLGTGVLLEAARKDWGAKEVLKERRFHHISTDEVYGSLEAEGKFTEQTPYNPRNPYSATKAAANMLVKSYYTTYGMNVVLSSSSNNYGPRQHDEKLIPTIIRKALALEPIPIYGDGMNIRDWLYVGDHCQAIDHIFHHGEAGESYNVGGGNERTNLELTHYICDQLDRVKPHLLTEKTLRSFRELITFVEDRPGHDKRYAVDDTKIRRQLGWSPQVSYIDGLKNTVEWYVTKWEEVLQ</sequence>
<reference evidence="10 11" key="1">
    <citation type="submission" date="2023-04" db="EMBL/GenBank/DDBJ databases">
        <title>Genome sequence of Halobacillus naozhouensis KACC 21980.</title>
        <authorList>
            <person name="Kim S."/>
            <person name="Heo J."/>
            <person name="Kwon S.-W."/>
        </authorList>
    </citation>
    <scope>NUCLEOTIDE SEQUENCE [LARGE SCALE GENOMIC DNA]</scope>
    <source>
        <strain evidence="10 11">KCTC 13234</strain>
    </source>
</reference>
<dbReference type="NCBIfam" id="TIGR01181">
    <property type="entry name" value="dTDP_gluc_dehyt"/>
    <property type="match status" value="1"/>
</dbReference>
<comment type="catalytic activity">
    <reaction evidence="1 8">
        <text>dTDP-alpha-D-glucose = dTDP-4-dehydro-6-deoxy-alpha-D-glucose + H2O</text>
        <dbReference type="Rhea" id="RHEA:17221"/>
        <dbReference type="ChEBI" id="CHEBI:15377"/>
        <dbReference type="ChEBI" id="CHEBI:57477"/>
        <dbReference type="ChEBI" id="CHEBI:57649"/>
        <dbReference type="EC" id="4.2.1.46"/>
    </reaction>
</comment>
<feature type="domain" description="NAD(P)-binding" evidence="9">
    <location>
        <begin position="8"/>
        <end position="329"/>
    </location>
</feature>
<dbReference type="Gene3D" id="3.40.50.720">
    <property type="entry name" value="NAD(P)-binding Rossmann-like Domain"/>
    <property type="match status" value="1"/>
</dbReference>
<protein>
    <recommendedName>
        <fullName evidence="5 8">dTDP-glucose 4,6-dehydratase</fullName>
        <ecNumber evidence="4 8">4.2.1.46</ecNumber>
    </recommendedName>
</protein>
<evidence type="ECO:0000256" key="7">
    <source>
        <dbReference type="ARBA" id="ARBA00023239"/>
    </source>
</evidence>
<evidence type="ECO:0000259" key="9">
    <source>
        <dbReference type="Pfam" id="PF16363"/>
    </source>
</evidence>
<comment type="cofactor">
    <cofactor evidence="2 8">
        <name>NAD(+)</name>
        <dbReference type="ChEBI" id="CHEBI:57540"/>
    </cofactor>
</comment>
<dbReference type="Pfam" id="PF16363">
    <property type="entry name" value="GDP_Man_Dehyd"/>
    <property type="match status" value="1"/>
</dbReference>
<evidence type="ECO:0000256" key="5">
    <source>
        <dbReference type="ARBA" id="ARBA00016977"/>
    </source>
</evidence>
<dbReference type="Proteomes" id="UP001221597">
    <property type="component" value="Chromosome"/>
</dbReference>
<dbReference type="GO" id="GO:0008460">
    <property type="term" value="F:dTDP-glucose 4,6-dehydratase activity"/>
    <property type="evidence" value="ECO:0007669"/>
    <property type="project" value="UniProtKB-EC"/>
</dbReference>
<evidence type="ECO:0000313" key="11">
    <source>
        <dbReference type="Proteomes" id="UP001221597"/>
    </source>
</evidence>
<evidence type="ECO:0000256" key="4">
    <source>
        <dbReference type="ARBA" id="ARBA00011990"/>
    </source>
</evidence>
<dbReference type="RefSeq" id="WP_283078384.1">
    <property type="nucleotide sequence ID" value="NZ_CP121671.1"/>
</dbReference>
<dbReference type="SUPFAM" id="SSF51735">
    <property type="entry name" value="NAD(P)-binding Rossmann-fold domains"/>
    <property type="match status" value="1"/>
</dbReference>
<evidence type="ECO:0000256" key="1">
    <source>
        <dbReference type="ARBA" id="ARBA00001539"/>
    </source>
</evidence>
<organism evidence="10 11">
    <name type="scientific">Halobacillus naozhouensis</name>
    <dbReference type="NCBI Taxonomy" id="554880"/>
    <lineage>
        <taxon>Bacteria</taxon>
        <taxon>Bacillati</taxon>
        <taxon>Bacillota</taxon>
        <taxon>Bacilli</taxon>
        <taxon>Bacillales</taxon>
        <taxon>Bacillaceae</taxon>
        <taxon>Halobacillus</taxon>
    </lineage>
</organism>
<dbReference type="InterPro" id="IPR005888">
    <property type="entry name" value="dTDP_Gluc_deHydtase"/>
</dbReference>
<gene>
    <name evidence="10" type="primary">rfbB</name>
    <name evidence="10" type="ORF">P9989_08725</name>
</gene>
<evidence type="ECO:0000256" key="8">
    <source>
        <dbReference type="RuleBase" id="RU004473"/>
    </source>
</evidence>
<keyword evidence="7 8" id="KW-0456">Lyase</keyword>
<accession>A0ABY8J6N5</accession>
<evidence type="ECO:0000313" key="10">
    <source>
        <dbReference type="EMBL" id="WFT76430.1"/>
    </source>
</evidence>
<evidence type="ECO:0000256" key="6">
    <source>
        <dbReference type="ARBA" id="ARBA00023027"/>
    </source>
</evidence>
<keyword evidence="6" id="KW-0520">NAD</keyword>
<dbReference type="InterPro" id="IPR016040">
    <property type="entry name" value="NAD(P)-bd_dom"/>
</dbReference>
<dbReference type="EMBL" id="CP121671">
    <property type="protein sequence ID" value="WFT76430.1"/>
    <property type="molecule type" value="Genomic_DNA"/>
</dbReference>
<dbReference type="PANTHER" id="PTHR43000">
    <property type="entry name" value="DTDP-D-GLUCOSE 4,6-DEHYDRATASE-RELATED"/>
    <property type="match status" value="1"/>
</dbReference>
<evidence type="ECO:0000256" key="3">
    <source>
        <dbReference type="ARBA" id="ARBA00008178"/>
    </source>
</evidence>
<name>A0ABY8J6N5_9BACI</name>
<evidence type="ECO:0000256" key="2">
    <source>
        <dbReference type="ARBA" id="ARBA00001911"/>
    </source>
</evidence>